<accession>A0AA39MCC2</accession>
<name>A0AA39MCC2_9AGAR</name>
<protein>
    <submittedName>
        <fullName evidence="4">NADP-dependent oxidoreductase domain-containing protein</fullName>
    </submittedName>
</protein>
<evidence type="ECO:0000256" key="1">
    <source>
        <dbReference type="ARBA" id="ARBA00023002"/>
    </source>
</evidence>
<dbReference type="SUPFAM" id="SSF51430">
    <property type="entry name" value="NAD(P)-linked oxidoreductase"/>
    <property type="match status" value="1"/>
</dbReference>
<comment type="similarity">
    <text evidence="2">Belongs to the aldo/keto reductase family. Aldo/keto reductase 2 subfamily.</text>
</comment>
<dbReference type="Pfam" id="PF00248">
    <property type="entry name" value="Aldo_ket_red"/>
    <property type="match status" value="1"/>
</dbReference>
<feature type="domain" description="NADP-dependent oxidoreductase" evidence="3">
    <location>
        <begin position="80"/>
        <end position="255"/>
    </location>
</feature>
<dbReference type="InterPro" id="IPR023210">
    <property type="entry name" value="NADP_OxRdtase_dom"/>
</dbReference>
<dbReference type="Gene3D" id="3.20.20.100">
    <property type="entry name" value="NADP-dependent oxidoreductase domain"/>
    <property type="match status" value="1"/>
</dbReference>
<keyword evidence="1" id="KW-0560">Oxidoreductase</keyword>
<evidence type="ECO:0000313" key="5">
    <source>
        <dbReference type="Proteomes" id="UP001175226"/>
    </source>
</evidence>
<sequence length="312" mass="35273">MSFQETEIAIAIFACFQLETKENSVFCVRHLSTGSVLLERQLSRISSTYDAEESTAEKRGIAAYTYPAKTTTDPLRTTQKDELSEEFIGEWMQSRGIRDQIMFATKYMVIYKNRKPSIKHQVNYASNHVKSLNVSVIESPKVPYDVYRNSLRSLLCETSIQKIVNSLHILVLQGKVLYLGISDFPAWFITQANTQALQQGKSPFVIYQGRGNLVEQSFEREIIPMARPFVMYETGLALVPWDVLGGETCARTRKKSAAGLGRKGEPCLAIAGRNEGRTRRRCLKLWNTPLKSLVRRIFVLKTPYVFALIGGG</sequence>
<dbReference type="PANTHER" id="PTHR43364:SF2">
    <property type="entry name" value="ARYL-ALCOHOL DEHYDROGENASE AAD10-RELATED"/>
    <property type="match status" value="1"/>
</dbReference>
<dbReference type="Proteomes" id="UP001175226">
    <property type="component" value="Unassembled WGS sequence"/>
</dbReference>
<dbReference type="InterPro" id="IPR036812">
    <property type="entry name" value="NAD(P)_OxRdtase_dom_sf"/>
</dbReference>
<dbReference type="GO" id="GO:0016491">
    <property type="term" value="F:oxidoreductase activity"/>
    <property type="evidence" value="ECO:0007669"/>
    <property type="project" value="UniProtKB-KW"/>
</dbReference>
<keyword evidence="5" id="KW-1185">Reference proteome</keyword>
<dbReference type="InterPro" id="IPR050523">
    <property type="entry name" value="AKR_Detox_Biosynth"/>
</dbReference>
<organism evidence="4 5">
    <name type="scientific">Armillaria borealis</name>
    <dbReference type="NCBI Taxonomy" id="47425"/>
    <lineage>
        <taxon>Eukaryota</taxon>
        <taxon>Fungi</taxon>
        <taxon>Dikarya</taxon>
        <taxon>Basidiomycota</taxon>
        <taxon>Agaricomycotina</taxon>
        <taxon>Agaricomycetes</taxon>
        <taxon>Agaricomycetidae</taxon>
        <taxon>Agaricales</taxon>
        <taxon>Marasmiineae</taxon>
        <taxon>Physalacriaceae</taxon>
        <taxon>Armillaria</taxon>
    </lineage>
</organism>
<evidence type="ECO:0000256" key="2">
    <source>
        <dbReference type="ARBA" id="ARBA00038157"/>
    </source>
</evidence>
<evidence type="ECO:0000313" key="4">
    <source>
        <dbReference type="EMBL" id="KAK0429571.1"/>
    </source>
</evidence>
<proteinExistence type="inferred from homology"/>
<comment type="caution">
    <text evidence="4">The sequence shown here is derived from an EMBL/GenBank/DDBJ whole genome shotgun (WGS) entry which is preliminary data.</text>
</comment>
<dbReference type="EMBL" id="JAUEPT010000234">
    <property type="protein sequence ID" value="KAK0429571.1"/>
    <property type="molecule type" value="Genomic_DNA"/>
</dbReference>
<dbReference type="AlphaFoldDB" id="A0AA39MCC2"/>
<gene>
    <name evidence="4" type="ORF">EV421DRAFT_1745390</name>
</gene>
<dbReference type="PANTHER" id="PTHR43364">
    <property type="entry name" value="NADH-SPECIFIC METHYLGLYOXAL REDUCTASE-RELATED"/>
    <property type="match status" value="1"/>
</dbReference>
<evidence type="ECO:0000259" key="3">
    <source>
        <dbReference type="Pfam" id="PF00248"/>
    </source>
</evidence>
<reference evidence="4" key="1">
    <citation type="submission" date="2023-06" db="EMBL/GenBank/DDBJ databases">
        <authorList>
            <consortium name="Lawrence Berkeley National Laboratory"/>
            <person name="Ahrendt S."/>
            <person name="Sahu N."/>
            <person name="Indic B."/>
            <person name="Wong-Bajracharya J."/>
            <person name="Merenyi Z."/>
            <person name="Ke H.-M."/>
            <person name="Monk M."/>
            <person name="Kocsube S."/>
            <person name="Drula E."/>
            <person name="Lipzen A."/>
            <person name="Balint B."/>
            <person name="Henrissat B."/>
            <person name="Andreopoulos B."/>
            <person name="Martin F.M."/>
            <person name="Harder C.B."/>
            <person name="Rigling D."/>
            <person name="Ford K.L."/>
            <person name="Foster G.D."/>
            <person name="Pangilinan J."/>
            <person name="Papanicolaou A."/>
            <person name="Barry K."/>
            <person name="LaButti K."/>
            <person name="Viragh M."/>
            <person name="Koriabine M."/>
            <person name="Yan M."/>
            <person name="Riley R."/>
            <person name="Champramary S."/>
            <person name="Plett K.L."/>
            <person name="Tsai I.J."/>
            <person name="Slot J."/>
            <person name="Sipos G."/>
            <person name="Plett J."/>
            <person name="Nagy L.G."/>
            <person name="Grigoriev I.V."/>
        </authorList>
    </citation>
    <scope>NUCLEOTIDE SEQUENCE</scope>
    <source>
        <strain evidence="4">FPL87.14</strain>
    </source>
</reference>